<dbReference type="PROSITE" id="PS50893">
    <property type="entry name" value="ABC_TRANSPORTER_2"/>
    <property type="match status" value="1"/>
</dbReference>
<evidence type="ECO:0000256" key="1">
    <source>
        <dbReference type="ARBA" id="ARBA00022741"/>
    </source>
</evidence>
<dbReference type="GO" id="GO:0005886">
    <property type="term" value="C:plasma membrane"/>
    <property type="evidence" value="ECO:0007669"/>
    <property type="project" value="TreeGrafter"/>
</dbReference>
<dbReference type="InterPro" id="IPR003593">
    <property type="entry name" value="AAA+_ATPase"/>
</dbReference>
<feature type="domain" description="ABC transporter" evidence="3">
    <location>
        <begin position="4"/>
        <end position="239"/>
    </location>
</feature>
<dbReference type="GO" id="GO:0005524">
    <property type="term" value="F:ATP binding"/>
    <property type="evidence" value="ECO:0007669"/>
    <property type="project" value="UniProtKB-KW"/>
</dbReference>
<dbReference type="AlphaFoldDB" id="A0A923LJS6"/>
<evidence type="ECO:0000313" key="5">
    <source>
        <dbReference type="Proteomes" id="UP000652477"/>
    </source>
</evidence>
<dbReference type="Gene3D" id="3.40.50.300">
    <property type="entry name" value="P-loop containing nucleotide triphosphate hydrolases"/>
    <property type="match status" value="1"/>
</dbReference>
<comment type="caution">
    <text evidence="4">The sequence shown here is derived from an EMBL/GenBank/DDBJ whole genome shotgun (WGS) entry which is preliminary data.</text>
</comment>
<dbReference type="EMBL" id="JACOPF010000002">
    <property type="protein sequence ID" value="MBC5689367.1"/>
    <property type="molecule type" value="Genomic_DNA"/>
</dbReference>
<dbReference type="SUPFAM" id="SSF52540">
    <property type="entry name" value="P-loop containing nucleoside triphosphate hydrolases"/>
    <property type="match status" value="1"/>
</dbReference>
<evidence type="ECO:0000256" key="2">
    <source>
        <dbReference type="ARBA" id="ARBA00022840"/>
    </source>
</evidence>
<dbReference type="GO" id="GO:0022857">
    <property type="term" value="F:transmembrane transporter activity"/>
    <property type="evidence" value="ECO:0007669"/>
    <property type="project" value="TreeGrafter"/>
</dbReference>
<organism evidence="4 5">
    <name type="scientific">Mediterraneibacter hominis</name>
    <dbReference type="NCBI Taxonomy" id="2763054"/>
    <lineage>
        <taxon>Bacteria</taxon>
        <taxon>Bacillati</taxon>
        <taxon>Bacillota</taxon>
        <taxon>Clostridia</taxon>
        <taxon>Lachnospirales</taxon>
        <taxon>Lachnospiraceae</taxon>
        <taxon>Mediterraneibacter</taxon>
    </lineage>
</organism>
<gene>
    <name evidence="4" type="ORF">H8S37_10605</name>
</gene>
<evidence type="ECO:0000259" key="3">
    <source>
        <dbReference type="PROSITE" id="PS50893"/>
    </source>
</evidence>
<reference evidence="4" key="1">
    <citation type="submission" date="2020-08" db="EMBL/GenBank/DDBJ databases">
        <title>Genome public.</title>
        <authorList>
            <person name="Liu C."/>
            <person name="Sun Q."/>
        </authorList>
    </citation>
    <scope>NUCLEOTIDE SEQUENCE</scope>
    <source>
        <strain evidence="4">NSJ-55</strain>
    </source>
</reference>
<protein>
    <submittedName>
        <fullName evidence="4">ATP-binding cassette domain-containing protein</fullName>
    </submittedName>
</protein>
<dbReference type="RefSeq" id="WP_186876039.1">
    <property type="nucleotide sequence ID" value="NZ_JACOPF010000002.1"/>
</dbReference>
<dbReference type="Pfam" id="PF00005">
    <property type="entry name" value="ABC_tran"/>
    <property type="match status" value="1"/>
</dbReference>
<keyword evidence="2 4" id="KW-0067">ATP-binding</keyword>
<dbReference type="Proteomes" id="UP000652477">
    <property type="component" value="Unassembled WGS sequence"/>
</dbReference>
<dbReference type="InterPro" id="IPR003439">
    <property type="entry name" value="ABC_transporter-like_ATP-bd"/>
</dbReference>
<sequence>MEAIIFNEVSKVFDNGEIGVEKLSFRINRGEFVFIIGRSGAGKSTLLKLISQQIHATSGTIWVNGKDIAELTRKELPYFHRQIGIMQPEFGLLDDRSLFDNVELAMKATEQSGKKARRRVTQILNIMGIGKRAKFYPREVSMGEAARAMLARAMAINPSILLADEPTANLDSDAAWDIMCLLEELNRLGVTVIVASHNQELVSIMRKRVMTLALGKLVADEKHAVYNVMAADVIEERRVLNERSRKI</sequence>
<dbReference type="PANTHER" id="PTHR24220:SF470">
    <property type="entry name" value="CELL DIVISION ATP-BINDING PROTEIN FTSE"/>
    <property type="match status" value="1"/>
</dbReference>
<evidence type="ECO:0000313" key="4">
    <source>
        <dbReference type="EMBL" id="MBC5689367.1"/>
    </source>
</evidence>
<keyword evidence="5" id="KW-1185">Reference proteome</keyword>
<name>A0A923LJS6_9FIRM</name>
<dbReference type="InterPro" id="IPR015854">
    <property type="entry name" value="ABC_transpr_LolD-like"/>
</dbReference>
<dbReference type="PANTHER" id="PTHR24220">
    <property type="entry name" value="IMPORT ATP-BINDING PROTEIN"/>
    <property type="match status" value="1"/>
</dbReference>
<keyword evidence="1" id="KW-0547">Nucleotide-binding</keyword>
<dbReference type="GO" id="GO:0016887">
    <property type="term" value="F:ATP hydrolysis activity"/>
    <property type="evidence" value="ECO:0007669"/>
    <property type="project" value="InterPro"/>
</dbReference>
<accession>A0A923LJS6</accession>
<proteinExistence type="predicted"/>
<dbReference type="SMART" id="SM00382">
    <property type="entry name" value="AAA"/>
    <property type="match status" value="1"/>
</dbReference>
<dbReference type="InterPro" id="IPR027417">
    <property type="entry name" value="P-loop_NTPase"/>
</dbReference>